<evidence type="ECO:0000256" key="2">
    <source>
        <dbReference type="RuleBase" id="RU362119"/>
    </source>
</evidence>
<feature type="signal peptide" evidence="2">
    <location>
        <begin position="1"/>
        <end position="29"/>
    </location>
</feature>
<dbReference type="InterPro" id="IPR008334">
    <property type="entry name" value="5'-Nucleotdase_C"/>
</dbReference>
<dbReference type="AlphaFoldDB" id="A0A6G6WE31"/>
<dbReference type="InterPro" id="IPR029052">
    <property type="entry name" value="Metallo-depent_PP-like"/>
</dbReference>
<keyword evidence="1 2" id="KW-0732">Signal</keyword>
<feature type="domain" description="5'-Nucleotidase C-terminal" evidence="4">
    <location>
        <begin position="413"/>
        <end position="600"/>
    </location>
</feature>
<comment type="similarity">
    <text evidence="2">Belongs to the 5'-nucleotidase family.</text>
</comment>
<keyword evidence="2" id="KW-0378">Hydrolase</keyword>
<feature type="domain" description="Calcineurin-like phosphoesterase" evidence="3">
    <location>
        <begin position="64"/>
        <end position="328"/>
    </location>
</feature>
<dbReference type="Proteomes" id="UP000502996">
    <property type="component" value="Chromosome"/>
</dbReference>
<accession>A0A6G6WE31</accession>
<dbReference type="InterPro" id="IPR036907">
    <property type="entry name" value="5'-Nucleotdase_C_sf"/>
</dbReference>
<gene>
    <name evidence="5" type="ORF">G5V58_11485</name>
</gene>
<sequence length="639" mass="66304">MRSPRRALVALAVPVAALSVGLSIGLAPGAVSSTPATKAGTTGAAAYKKATHSKKKDYVRLDLLALNDFHGNLEVPTGNNGNIPGITGVKGTPAGGAAQLASLLNSERKKSRANGASTLTVAAGDLIGASPLLSAAFHDEPTIKAMNLMRLDASAVGNHEFDEGVDELLRMQKGGCLPDGAGANGQDSCPGGQDFKGADFKYLGANVFWKNPAGHSRPTPFKPYTIKKVQGQKVGFIGMTLEGTPSIVSAAGIANVDFKDEVETANALVPQLKKKGVKSIVVLLHEGVTPTDTTSYNSCTGVTGPALTIAQNLSPKIDAVVSGHTHQPYNCVVKDPAGKPRLLTSASSFGRMVTKLHFLIDPKTHDIVRPAAYAENIINANSEGQPQNKKVLSLIDTFKTLVQPIANKVIGHIGTADVCTGGVQCVSRTQTADGFDSTLGNLIADSQRVDPTVVSGGKVPVVAFMNPGGIRADLLENPAGDVTYGAAFTVQPFNNFVVSMDLTGAQIRSVLNEQWSGANKPSSSGISAGSNKILQVSGLKYTFDTSEANAGSTNGLVGPVMIDDDGNAATPMVPLSDTTTYRVAANNFLSDGGDNFPTFKAGTNKLIGGLDIDSLVKYLALAGNDPYNVTATDRISLQP</sequence>
<evidence type="ECO:0000313" key="5">
    <source>
        <dbReference type="EMBL" id="QIG43300.1"/>
    </source>
</evidence>
<dbReference type="Pfam" id="PF00149">
    <property type="entry name" value="Metallophos"/>
    <property type="match status" value="1"/>
</dbReference>
<dbReference type="Pfam" id="PF02872">
    <property type="entry name" value="5_nucleotid_C"/>
    <property type="match status" value="1"/>
</dbReference>
<name>A0A6G6WE31_9ACTN</name>
<dbReference type="GO" id="GO:0008768">
    <property type="term" value="F:UDP-sugar diphosphatase activity"/>
    <property type="evidence" value="ECO:0007669"/>
    <property type="project" value="TreeGrafter"/>
</dbReference>
<dbReference type="SUPFAM" id="SSF56300">
    <property type="entry name" value="Metallo-dependent phosphatases"/>
    <property type="match status" value="1"/>
</dbReference>
<feature type="chain" id="PRO_5026372234" evidence="2">
    <location>
        <begin position="30"/>
        <end position="639"/>
    </location>
</feature>
<protein>
    <submittedName>
        <fullName evidence="5">Bifunctional metallophosphatase/5'-nucleotidase</fullName>
    </submittedName>
</protein>
<dbReference type="GO" id="GO:0030288">
    <property type="term" value="C:outer membrane-bounded periplasmic space"/>
    <property type="evidence" value="ECO:0007669"/>
    <property type="project" value="TreeGrafter"/>
</dbReference>
<evidence type="ECO:0000313" key="6">
    <source>
        <dbReference type="Proteomes" id="UP000502996"/>
    </source>
</evidence>
<evidence type="ECO:0000259" key="3">
    <source>
        <dbReference type="Pfam" id="PF00149"/>
    </source>
</evidence>
<dbReference type="InterPro" id="IPR006179">
    <property type="entry name" value="5_nucleotidase/apyrase"/>
</dbReference>
<dbReference type="GO" id="GO:0009166">
    <property type="term" value="P:nucleotide catabolic process"/>
    <property type="evidence" value="ECO:0007669"/>
    <property type="project" value="InterPro"/>
</dbReference>
<keyword evidence="6" id="KW-1185">Reference proteome</keyword>
<dbReference type="GO" id="GO:0000166">
    <property type="term" value="F:nucleotide binding"/>
    <property type="evidence" value="ECO:0007669"/>
    <property type="project" value="UniProtKB-KW"/>
</dbReference>
<dbReference type="PANTHER" id="PTHR11575:SF24">
    <property type="entry name" value="5'-NUCLEOTIDASE"/>
    <property type="match status" value="1"/>
</dbReference>
<dbReference type="KEGG" id="nano:G5V58_11485"/>
<organism evidence="5 6">
    <name type="scientific">Nocardioides anomalus</name>
    <dbReference type="NCBI Taxonomy" id="2712223"/>
    <lineage>
        <taxon>Bacteria</taxon>
        <taxon>Bacillati</taxon>
        <taxon>Actinomycetota</taxon>
        <taxon>Actinomycetes</taxon>
        <taxon>Propionibacteriales</taxon>
        <taxon>Nocardioidaceae</taxon>
        <taxon>Nocardioides</taxon>
    </lineage>
</organism>
<evidence type="ECO:0000256" key="1">
    <source>
        <dbReference type="ARBA" id="ARBA00022729"/>
    </source>
</evidence>
<proteinExistence type="inferred from homology"/>
<dbReference type="InterPro" id="IPR004843">
    <property type="entry name" value="Calcineurin-like_PHP"/>
</dbReference>
<dbReference type="Gene3D" id="3.60.21.10">
    <property type="match status" value="1"/>
</dbReference>
<dbReference type="SUPFAM" id="SSF55816">
    <property type="entry name" value="5'-nucleotidase (syn. UDP-sugar hydrolase), C-terminal domain"/>
    <property type="match status" value="1"/>
</dbReference>
<dbReference type="EMBL" id="CP049257">
    <property type="protein sequence ID" value="QIG43300.1"/>
    <property type="molecule type" value="Genomic_DNA"/>
</dbReference>
<evidence type="ECO:0000259" key="4">
    <source>
        <dbReference type="Pfam" id="PF02872"/>
    </source>
</evidence>
<dbReference type="PANTHER" id="PTHR11575">
    <property type="entry name" value="5'-NUCLEOTIDASE-RELATED"/>
    <property type="match status" value="1"/>
</dbReference>
<reference evidence="5 6" key="1">
    <citation type="submission" date="2020-02" db="EMBL/GenBank/DDBJ databases">
        <title>Full genome sequence of Nocardioides sp. R-3366.</title>
        <authorList>
            <person name="Im W.-T."/>
        </authorList>
    </citation>
    <scope>NUCLEOTIDE SEQUENCE [LARGE SCALE GENOMIC DNA]</scope>
    <source>
        <strain evidence="5 6">R-3366</strain>
    </source>
</reference>
<dbReference type="PRINTS" id="PR01607">
    <property type="entry name" value="APYRASEFAMLY"/>
</dbReference>
<dbReference type="Gene3D" id="3.90.780.10">
    <property type="entry name" value="5'-Nucleotidase, C-terminal domain"/>
    <property type="match status" value="1"/>
</dbReference>
<dbReference type="RefSeq" id="WP_165232539.1">
    <property type="nucleotide sequence ID" value="NZ_CP049257.1"/>
</dbReference>
<keyword evidence="2" id="KW-0547">Nucleotide-binding</keyword>
<dbReference type="GO" id="GO:0008253">
    <property type="term" value="F:5'-nucleotidase activity"/>
    <property type="evidence" value="ECO:0007669"/>
    <property type="project" value="TreeGrafter"/>
</dbReference>